<feature type="transmembrane region" description="Helical" evidence="1">
    <location>
        <begin position="102"/>
        <end position="125"/>
    </location>
</feature>
<proteinExistence type="predicted"/>
<accession>A0ABT0NBP6</accession>
<feature type="transmembrane region" description="Helical" evidence="1">
    <location>
        <begin position="47"/>
        <end position="66"/>
    </location>
</feature>
<feature type="transmembrane region" description="Helical" evidence="1">
    <location>
        <begin position="132"/>
        <end position="148"/>
    </location>
</feature>
<evidence type="ECO:0000313" key="2">
    <source>
        <dbReference type="EMBL" id="MCL2915881.1"/>
    </source>
</evidence>
<dbReference type="Proteomes" id="UP001202831">
    <property type="component" value="Unassembled WGS sequence"/>
</dbReference>
<organism evidence="2 3">
    <name type="scientific">Shewanella corallii</name>
    <dbReference type="NCBI Taxonomy" id="560080"/>
    <lineage>
        <taxon>Bacteria</taxon>
        <taxon>Pseudomonadati</taxon>
        <taxon>Pseudomonadota</taxon>
        <taxon>Gammaproteobacteria</taxon>
        <taxon>Alteromonadales</taxon>
        <taxon>Shewanellaceae</taxon>
        <taxon>Shewanella</taxon>
    </lineage>
</organism>
<name>A0ABT0NBP6_9GAMM</name>
<reference evidence="2 3" key="1">
    <citation type="submission" date="2022-01" db="EMBL/GenBank/DDBJ databases">
        <title>Whole genome-based taxonomy of the Shewanellaceae.</title>
        <authorList>
            <person name="Martin-Rodriguez A.J."/>
        </authorList>
    </citation>
    <scope>NUCLEOTIDE SEQUENCE [LARGE SCALE GENOMIC DNA]</scope>
    <source>
        <strain evidence="2 3">DSM 21332</strain>
    </source>
</reference>
<keyword evidence="1" id="KW-1133">Transmembrane helix</keyword>
<keyword evidence="3" id="KW-1185">Reference proteome</keyword>
<dbReference type="EMBL" id="JAKIKT010000009">
    <property type="protein sequence ID" value="MCL2915881.1"/>
    <property type="molecule type" value="Genomic_DNA"/>
</dbReference>
<dbReference type="RefSeq" id="WP_249250445.1">
    <property type="nucleotide sequence ID" value="NZ_JAKIKT010000009.1"/>
</dbReference>
<keyword evidence="1" id="KW-0812">Transmembrane</keyword>
<protein>
    <submittedName>
        <fullName evidence="2">Phosphopyruvate hydratase</fullName>
    </submittedName>
</protein>
<comment type="caution">
    <text evidence="2">The sequence shown here is derived from an EMBL/GenBank/DDBJ whole genome shotgun (WGS) entry which is preliminary data.</text>
</comment>
<feature type="transmembrane region" description="Helical" evidence="1">
    <location>
        <begin position="9"/>
        <end position="27"/>
    </location>
</feature>
<sequence length="190" mass="21217">MTLELFTEILGWTSVAFYISLTIFNSMKFTRYAAFGSAANDVLWSFLMGWWPKVILNLSVASLNTYRYAKDFTSVSKNVILALGAVMAAGIGYISWVAVTNFLAQPTLTVALQFADLGIILLALYMTTLRNYRILMLMSGFVGMAAYYGNTQMMIIKALVIGIMTFKLLFDKTEEQQIPVVVKPDEQQPA</sequence>
<gene>
    <name evidence="2" type="ORF">L2725_19245</name>
</gene>
<keyword evidence="1" id="KW-0472">Membrane</keyword>
<feature type="transmembrane region" description="Helical" evidence="1">
    <location>
        <begin position="78"/>
        <end position="96"/>
    </location>
</feature>
<evidence type="ECO:0000256" key="1">
    <source>
        <dbReference type="SAM" id="Phobius"/>
    </source>
</evidence>
<evidence type="ECO:0000313" key="3">
    <source>
        <dbReference type="Proteomes" id="UP001202831"/>
    </source>
</evidence>